<dbReference type="EMBL" id="CP042187">
    <property type="protein sequence ID" value="QDS69617.1"/>
    <property type="molecule type" value="Genomic_DNA"/>
</dbReference>
<gene>
    <name evidence="2" type="ORF">FKW77_008840</name>
</gene>
<protein>
    <submittedName>
        <fullName evidence="2">Uncharacterized protein</fullName>
    </submittedName>
</protein>
<dbReference type="AlphaFoldDB" id="A0A517L1V8"/>
<keyword evidence="3" id="KW-1185">Reference proteome</keyword>
<reference evidence="2 3" key="1">
    <citation type="submission" date="2019-07" db="EMBL/GenBank/DDBJ databases">
        <title>Finished genome of Venturia effusa.</title>
        <authorList>
            <person name="Young C.A."/>
            <person name="Cox M.P."/>
            <person name="Ganley A.R.D."/>
            <person name="David W.J."/>
        </authorList>
    </citation>
    <scope>NUCLEOTIDE SEQUENCE [LARGE SCALE GENOMIC DNA]</scope>
    <source>
        <strain evidence="3">albino</strain>
    </source>
</reference>
<evidence type="ECO:0000256" key="1">
    <source>
        <dbReference type="SAM" id="SignalP"/>
    </source>
</evidence>
<evidence type="ECO:0000313" key="3">
    <source>
        <dbReference type="Proteomes" id="UP000316270"/>
    </source>
</evidence>
<organism evidence="2 3">
    <name type="scientific">Venturia effusa</name>
    <dbReference type="NCBI Taxonomy" id="50376"/>
    <lineage>
        <taxon>Eukaryota</taxon>
        <taxon>Fungi</taxon>
        <taxon>Dikarya</taxon>
        <taxon>Ascomycota</taxon>
        <taxon>Pezizomycotina</taxon>
        <taxon>Dothideomycetes</taxon>
        <taxon>Pleosporomycetidae</taxon>
        <taxon>Venturiales</taxon>
        <taxon>Venturiaceae</taxon>
        <taxon>Venturia</taxon>
    </lineage>
</organism>
<sequence>MFISPALLALLFFLLMSCLAKRLDLDWTSRVEQMEPDMEDWENDEPEYCEDEKCIEKHPVCQGEDYDVEANAGI</sequence>
<feature type="signal peptide" evidence="1">
    <location>
        <begin position="1"/>
        <end position="20"/>
    </location>
</feature>
<evidence type="ECO:0000313" key="2">
    <source>
        <dbReference type="EMBL" id="QDS69617.1"/>
    </source>
</evidence>
<proteinExistence type="predicted"/>
<feature type="chain" id="PRO_5021752362" evidence="1">
    <location>
        <begin position="21"/>
        <end position="74"/>
    </location>
</feature>
<accession>A0A517L1V8</accession>
<dbReference type="OrthoDB" id="10326259at2759"/>
<name>A0A517L1V8_9PEZI</name>
<keyword evidence="1" id="KW-0732">Signal</keyword>
<dbReference type="Proteomes" id="UP000316270">
    <property type="component" value="Chromosome 3"/>
</dbReference>